<feature type="compositionally biased region" description="Low complexity" evidence="2">
    <location>
        <begin position="2761"/>
        <end position="2772"/>
    </location>
</feature>
<feature type="compositionally biased region" description="Basic and acidic residues" evidence="2">
    <location>
        <begin position="948"/>
        <end position="959"/>
    </location>
</feature>
<feature type="compositionally biased region" description="Basic and acidic residues" evidence="2">
    <location>
        <begin position="1862"/>
        <end position="1872"/>
    </location>
</feature>
<feature type="compositionally biased region" description="Basic and acidic residues" evidence="2">
    <location>
        <begin position="5375"/>
        <end position="5389"/>
    </location>
</feature>
<dbReference type="OrthoDB" id="426371at2759"/>
<feature type="compositionally biased region" description="Polar residues" evidence="2">
    <location>
        <begin position="3590"/>
        <end position="3599"/>
    </location>
</feature>
<feature type="region of interest" description="Disordered" evidence="2">
    <location>
        <begin position="4059"/>
        <end position="4107"/>
    </location>
</feature>
<gene>
    <name evidence="4" type="ORF">TGDOM2_304720</name>
</gene>
<feature type="compositionally biased region" description="Basic and acidic residues" evidence="2">
    <location>
        <begin position="4247"/>
        <end position="4264"/>
    </location>
</feature>
<feature type="compositionally biased region" description="Basic residues" evidence="2">
    <location>
        <begin position="50"/>
        <end position="65"/>
    </location>
</feature>
<feature type="region of interest" description="Disordered" evidence="2">
    <location>
        <begin position="889"/>
        <end position="912"/>
    </location>
</feature>
<feature type="region of interest" description="Disordered" evidence="2">
    <location>
        <begin position="1942"/>
        <end position="1967"/>
    </location>
</feature>
<feature type="compositionally biased region" description="Basic and acidic residues" evidence="2">
    <location>
        <begin position="504"/>
        <end position="520"/>
    </location>
</feature>
<feature type="region of interest" description="Disordered" evidence="2">
    <location>
        <begin position="2915"/>
        <end position="2956"/>
    </location>
</feature>
<feature type="region of interest" description="Disordered" evidence="2">
    <location>
        <begin position="5656"/>
        <end position="5734"/>
    </location>
</feature>
<feature type="region of interest" description="Disordered" evidence="2">
    <location>
        <begin position="4670"/>
        <end position="4705"/>
    </location>
</feature>
<comment type="caution">
    <text evidence="4">The sequence shown here is derived from an EMBL/GenBank/DDBJ whole genome shotgun (WGS) entry which is preliminary data.</text>
</comment>
<feature type="compositionally biased region" description="Low complexity" evidence="2">
    <location>
        <begin position="604"/>
        <end position="614"/>
    </location>
</feature>
<feature type="compositionally biased region" description="Basic residues" evidence="2">
    <location>
        <begin position="3981"/>
        <end position="3992"/>
    </location>
</feature>
<feature type="region of interest" description="Disordered" evidence="2">
    <location>
        <begin position="1163"/>
        <end position="1195"/>
    </location>
</feature>
<feature type="region of interest" description="Disordered" evidence="2">
    <location>
        <begin position="4818"/>
        <end position="4894"/>
    </location>
</feature>
<feature type="compositionally biased region" description="Low complexity" evidence="2">
    <location>
        <begin position="2923"/>
        <end position="2956"/>
    </location>
</feature>
<feature type="compositionally biased region" description="Basic and acidic residues" evidence="2">
    <location>
        <begin position="1955"/>
        <end position="1967"/>
    </location>
</feature>
<feature type="compositionally biased region" description="Basic and acidic residues" evidence="2">
    <location>
        <begin position="742"/>
        <end position="751"/>
    </location>
</feature>
<dbReference type="PANTHER" id="PTHR32387:SF0">
    <property type="entry name" value="PROTEIN NO VEIN"/>
    <property type="match status" value="1"/>
</dbReference>
<feature type="compositionally biased region" description="Basic and acidic residues" evidence="2">
    <location>
        <begin position="4882"/>
        <end position="4894"/>
    </location>
</feature>
<keyword evidence="1" id="KW-0862">Zinc</keyword>
<feature type="region of interest" description="Disordered" evidence="2">
    <location>
        <begin position="947"/>
        <end position="974"/>
    </location>
</feature>
<feature type="compositionally biased region" description="Pro residues" evidence="2">
    <location>
        <begin position="153"/>
        <end position="163"/>
    </location>
</feature>
<feature type="compositionally biased region" description="Low complexity" evidence="2">
    <location>
        <begin position="91"/>
        <end position="108"/>
    </location>
</feature>
<feature type="region of interest" description="Disordered" evidence="2">
    <location>
        <begin position="3590"/>
        <end position="3651"/>
    </location>
</feature>
<dbReference type="InterPro" id="IPR036890">
    <property type="entry name" value="HATPase_C_sf"/>
</dbReference>
<feature type="region of interest" description="Disordered" evidence="2">
    <location>
        <begin position="5560"/>
        <end position="5601"/>
    </location>
</feature>
<feature type="compositionally biased region" description="Basic and acidic residues" evidence="2">
    <location>
        <begin position="1089"/>
        <end position="1099"/>
    </location>
</feature>
<dbReference type="InterPro" id="IPR024975">
    <property type="entry name" value="NOV_C"/>
</dbReference>
<feature type="compositionally biased region" description="Basic and acidic residues" evidence="2">
    <location>
        <begin position="3874"/>
        <end position="3883"/>
    </location>
</feature>
<feature type="region of interest" description="Disordered" evidence="2">
    <location>
        <begin position="4239"/>
        <end position="4264"/>
    </location>
</feature>
<dbReference type="PROSITE" id="PS50966">
    <property type="entry name" value="ZF_SWIM"/>
    <property type="match status" value="1"/>
</dbReference>
<feature type="region of interest" description="Disordered" evidence="2">
    <location>
        <begin position="996"/>
        <end position="1030"/>
    </location>
</feature>
<keyword evidence="1" id="KW-0479">Metal-binding</keyword>
<feature type="compositionally biased region" description="Basic and acidic residues" evidence="2">
    <location>
        <begin position="5575"/>
        <end position="5594"/>
    </location>
</feature>
<feature type="compositionally biased region" description="Basic and acidic residues" evidence="2">
    <location>
        <begin position="5836"/>
        <end position="5865"/>
    </location>
</feature>
<feature type="compositionally biased region" description="Basic and acidic residues" evidence="2">
    <location>
        <begin position="1118"/>
        <end position="1136"/>
    </location>
</feature>
<accession>A0A086JJ90</accession>
<feature type="compositionally biased region" description="Basic and acidic residues" evidence="2">
    <location>
        <begin position="3470"/>
        <end position="3481"/>
    </location>
</feature>
<feature type="region of interest" description="Disordered" evidence="2">
    <location>
        <begin position="1"/>
        <end position="291"/>
    </location>
</feature>
<proteinExistence type="predicted"/>
<feature type="region of interest" description="Disordered" evidence="2">
    <location>
        <begin position="3266"/>
        <end position="3332"/>
    </location>
</feature>
<feature type="region of interest" description="Disordered" evidence="2">
    <location>
        <begin position="4588"/>
        <end position="4607"/>
    </location>
</feature>
<feature type="region of interest" description="Disordered" evidence="2">
    <location>
        <begin position="842"/>
        <end position="872"/>
    </location>
</feature>
<feature type="region of interest" description="Disordered" evidence="2">
    <location>
        <begin position="1862"/>
        <end position="1881"/>
    </location>
</feature>
<feature type="region of interest" description="Disordered" evidence="2">
    <location>
        <begin position="2399"/>
        <end position="2425"/>
    </location>
</feature>
<feature type="region of interest" description="Disordered" evidence="2">
    <location>
        <begin position="1628"/>
        <end position="1647"/>
    </location>
</feature>
<reference evidence="4 5" key="1">
    <citation type="submission" date="2014-02" db="EMBL/GenBank/DDBJ databases">
        <authorList>
            <person name="Sibley D."/>
            <person name="Venepally P."/>
            <person name="Karamycheva S."/>
            <person name="Hadjithomas M."/>
            <person name="Khan A."/>
            <person name="Brunk B."/>
            <person name="Roos D."/>
            <person name="Caler E."/>
            <person name="Lorenzi H."/>
        </authorList>
    </citation>
    <scope>NUCLEOTIDE SEQUENCE [LARGE SCALE GENOMIC DNA]</scope>
    <source>
        <strain evidence="4 5">GAB2-2007-GAL-DOM2</strain>
    </source>
</reference>
<feature type="compositionally biased region" description="Low complexity" evidence="2">
    <location>
        <begin position="3951"/>
        <end position="3970"/>
    </location>
</feature>
<feature type="region of interest" description="Disordered" evidence="2">
    <location>
        <begin position="682"/>
        <end position="703"/>
    </location>
</feature>
<feature type="compositionally biased region" description="Basic and acidic residues" evidence="2">
    <location>
        <begin position="4822"/>
        <end position="4834"/>
    </location>
</feature>
<dbReference type="SUPFAM" id="SSF55874">
    <property type="entry name" value="ATPase domain of HSP90 chaperone/DNA topoisomerase II/histidine kinase"/>
    <property type="match status" value="1"/>
</dbReference>
<feature type="region of interest" description="Disordered" evidence="2">
    <location>
        <begin position="2448"/>
        <end position="2467"/>
    </location>
</feature>
<feature type="region of interest" description="Disordered" evidence="2">
    <location>
        <begin position="3022"/>
        <end position="3054"/>
    </location>
</feature>
<keyword evidence="1" id="KW-0863">Zinc-finger</keyword>
<dbReference type="EMBL" id="AHZU02001451">
    <property type="protein sequence ID" value="KFG32208.1"/>
    <property type="molecule type" value="Genomic_DNA"/>
</dbReference>
<feature type="region of interest" description="Disordered" evidence="2">
    <location>
        <begin position="1053"/>
        <end position="1136"/>
    </location>
</feature>
<feature type="compositionally biased region" description="Basic and acidic residues" evidence="2">
    <location>
        <begin position="2782"/>
        <end position="2796"/>
    </location>
</feature>
<feature type="compositionally biased region" description="Low complexity" evidence="2">
    <location>
        <begin position="1634"/>
        <end position="1645"/>
    </location>
</feature>
<feature type="compositionally biased region" description="Basic and acidic residues" evidence="2">
    <location>
        <begin position="4074"/>
        <end position="4100"/>
    </location>
</feature>
<evidence type="ECO:0000313" key="4">
    <source>
        <dbReference type="EMBL" id="KFG32208.1"/>
    </source>
</evidence>
<feature type="region of interest" description="Disordered" evidence="2">
    <location>
        <begin position="5367"/>
        <end position="5389"/>
    </location>
</feature>
<feature type="compositionally biased region" description="Basic and acidic residues" evidence="2">
    <location>
        <begin position="626"/>
        <end position="636"/>
    </location>
</feature>
<feature type="compositionally biased region" description="Basic and acidic residues" evidence="2">
    <location>
        <begin position="2081"/>
        <end position="2091"/>
    </location>
</feature>
<feature type="region of interest" description="Disordered" evidence="2">
    <location>
        <begin position="5826"/>
        <end position="5865"/>
    </location>
</feature>
<feature type="region of interest" description="Disordered" evidence="2">
    <location>
        <begin position="3857"/>
        <end position="4002"/>
    </location>
</feature>
<feature type="compositionally biased region" description="Basic and acidic residues" evidence="2">
    <location>
        <begin position="1010"/>
        <end position="1028"/>
    </location>
</feature>
<dbReference type="Gene3D" id="3.30.565.10">
    <property type="entry name" value="Histidine kinase-like ATPase, C-terminal domain"/>
    <property type="match status" value="1"/>
</dbReference>
<dbReference type="InterPro" id="IPR007527">
    <property type="entry name" value="Znf_SWIM"/>
</dbReference>
<feature type="compositionally biased region" description="Basic and acidic residues" evidence="2">
    <location>
        <begin position="565"/>
        <end position="579"/>
    </location>
</feature>
<feature type="compositionally biased region" description="Basic and acidic residues" evidence="2">
    <location>
        <begin position="2726"/>
        <end position="2735"/>
    </location>
</feature>
<protein>
    <recommendedName>
        <fullName evidence="3">SWIM-type domain-containing protein</fullName>
    </recommendedName>
</protein>
<feature type="compositionally biased region" description="Basic and acidic residues" evidence="2">
    <location>
        <begin position="5656"/>
        <end position="5671"/>
    </location>
</feature>
<feature type="compositionally biased region" description="Low complexity" evidence="2">
    <location>
        <begin position="3022"/>
        <end position="3036"/>
    </location>
</feature>
<feature type="region of interest" description="Disordered" evidence="2">
    <location>
        <begin position="474"/>
        <end position="579"/>
    </location>
</feature>
<evidence type="ECO:0000259" key="3">
    <source>
        <dbReference type="PROSITE" id="PS50966"/>
    </source>
</evidence>
<feature type="compositionally biased region" description="Basic and acidic residues" evidence="2">
    <location>
        <begin position="4691"/>
        <end position="4705"/>
    </location>
</feature>
<evidence type="ECO:0000313" key="5">
    <source>
        <dbReference type="Proteomes" id="UP000028837"/>
    </source>
</evidence>
<feature type="compositionally biased region" description="Basic residues" evidence="2">
    <location>
        <begin position="3885"/>
        <end position="3902"/>
    </location>
</feature>
<feature type="region of interest" description="Disordered" evidence="2">
    <location>
        <begin position="4327"/>
        <end position="4372"/>
    </location>
</feature>
<evidence type="ECO:0000256" key="1">
    <source>
        <dbReference type="PROSITE-ProRule" id="PRU00325"/>
    </source>
</evidence>
<feature type="compositionally biased region" description="Basic and acidic residues" evidence="2">
    <location>
        <begin position="3625"/>
        <end position="3651"/>
    </location>
</feature>
<feature type="compositionally biased region" description="Acidic residues" evidence="2">
    <location>
        <begin position="3857"/>
        <end position="3873"/>
    </location>
</feature>
<feature type="compositionally biased region" description="Basic and acidic residues" evidence="2">
    <location>
        <begin position="4847"/>
        <end position="4871"/>
    </location>
</feature>
<dbReference type="Pfam" id="PF13020">
    <property type="entry name" value="NOV_C"/>
    <property type="match status" value="1"/>
</dbReference>
<feature type="compositionally biased region" description="Acidic residues" evidence="2">
    <location>
        <begin position="1261"/>
        <end position="1273"/>
    </location>
</feature>
<feature type="compositionally biased region" description="Basic and acidic residues" evidence="2">
    <location>
        <begin position="5028"/>
        <end position="5040"/>
    </location>
</feature>
<feature type="compositionally biased region" description="Basic and acidic residues" evidence="2">
    <location>
        <begin position="842"/>
        <end position="859"/>
    </location>
</feature>
<feature type="domain" description="SWIM-type" evidence="3">
    <location>
        <begin position="352"/>
        <end position="391"/>
    </location>
</feature>
<feature type="compositionally biased region" description="Basic and acidic residues" evidence="2">
    <location>
        <begin position="484"/>
        <end position="495"/>
    </location>
</feature>
<dbReference type="GO" id="GO:0008270">
    <property type="term" value="F:zinc ion binding"/>
    <property type="evidence" value="ECO:0007669"/>
    <property type="project" value="UniProtKB-KW"/>
</dbReference>
<name>A0A086JJ90_TOXGO</name>
<feature type="region of interest" description="Disordered" evidence="2">
    <location>
        <begin position="4915"/>
        <end position="4981"/>
    </location>
</feature>
<feature type="region of interest" description="Disordered" evidence="2">
    <location>
        <begin position="2725"/>
        <end position="2835"/>
    </location>
</feature>
<organism evidence="4 5">
    <name type="scientific">Toxoplasma gondii GAB2-2007-GAL-DOM2</name>
    <dbReference type="NCBI Taxonomy" id="1130820"/>
    <lineage>
        <taxon>Eukaryota</taxon>
        <taxon>Sar</taxon>
        <taxon>Alveolata</taxon>
        <taxon>Apicomplexa</taxon>
        <taxon>Conoidasida</taxon>
        <taxon>Coccidia</taxon>
        <taxon>Eucoccidiorida</taxon>
        <taxon>Eimeriorina</taxon>
        <taxon>Sarcocystidae</taxon>
        <taxon>Toxoplasma</taxon>
    </lineage>
</organism>
<sequence length="6038" mass="649262">MSHPPHGQAFGGPRPPAPQGYAAQPPPPREGFGQSHPHSSGFPPTIHLSQPRHPHLARHHHHHYHWGLQRGRPPRGPRPGQNTFPVLPNVSESSGASSIPSPPSSHCSPAPPRYASHTPSCSSSPGTAASQTFALPASLGARKQSEAGMPPATSSPPRPPPPVSRSRSPRGGGESSTRATALVATVSAFLESEKRREARTTQAPGRLVGAPPSRTAGCPPRPGGPRARDGEKVPSPGAEQEVVVVDDSDEESGQTKERFRGNRSQGGGRGRGERTSSHHSHQALGERRESEKVAAVHRSHWLLQSGELRWEGVHEFRSLARKRLHQGVLSKAQKIAEMEDGVRATEEDEMTFVVYSDSSNCRFVDLAVCECSCPNHEPPCSHLTAVALAGSSQDRLQFALMTLMKLRFLNPFADRNMSFVALSSSRRDTVSFEAILKFVRSHFSRRHSPEEVAEAAIRAAVGLLLRFYQRAQGTLPPLPSTVQRAKEREKARGSENSDDEVEEETPKKDGEEREGGRQENEGSLSTSDSPAGEDSETARSASSVESLSGEGEAASGNSRRKRGKKATERLKGNDARRPDTWDSQLARAVAKAARKLLASSSAASLHALSQVQSQETGTVASAEGEAVTRGEAERPGSEATAGTLEVEAGASLLPPSTSGSWSSRLALWCQFEQAVQTRLQKSLKREPQLDPTSGLSSSTLAPSASPPLLCLGRFLQTLALETARDARSGEFLTPAEAQTTDKGCREARDKDEAAEESEETHPSPEGQDADSAASPFSSSSASAVSLAKGKGKGLTPADASRLLSLIFCGASTEYVRKGRDDAEAGGEDGSLEWTDRACAATARKEGEAPTTLERYERGDLSPLEGGVGSGKKREDFFCSSVPAGWADRGSEAKKATVQAPTPGSVPCGTSGEAEKQDLLLSILSEIQKMRNERKSGFSWSVDGALETAVRETEPGEEGGRTAPRPQRGRRRQAGDRLRDIVECLAALETRVVAKRGASFQQDNGEETESAETRDRESPAPGVPRRDTEGQGSFLKCLLSLPEAIEALGTALAGAERPAGNDEKGIGRTGRRRGVTDDSDSGLEVESAEEGLKRLGEQRNRSWTGSNSESGGEGGESGRFSEAKALSREAIEDEERRQVHVNDETAILTFFLAEAFPTLFTETPEVEASRHEANAASSASSRSPLRPTDAPPSKHDRLRVYRRLCELHFSGATLPSFASYPSPRPSRASWRLWLPSLRQAALVAALGRKTLGLSPVSLGEDSASDADSSEDEAGDHETPSLSVEGQARLRDLYGASVLPAVSLLSLSSLGALPQVGDVSIASPTPDSDVLSCLASTLPSAAAVAPSSFGADLAPEQIVWLIATAPPLVDLNFFLSWEATFAPHHGSLLSFLRRHLHLPLAASSPGYPDSSFCTLSTSSFFLLLNPQTLVRLPRHNAASSFSSPPTWSPADGTDLPQAGLQATVAALLQSIGRRCGRETAVSFLSLLCLERTTRPACAASTVRAISGDTALRSQIQRHFWGDLNSASEERNAENKQDPSDVQTVAAFVGHFLLSLPVFSWIQGIETVVSPLAARVGRRHLLQEMERFAYDSWFSNCLAPTSTSSASHAALPSSSLSPSLALPPFVPATSAPRCPGSSASSESPSRMSAGCGEARQNLHLSQAQSAALEKVLALCRDVLTAEQAALCETEGEVKRGDGLQKTLLERHVWTQLESPKAPGSEGRIAEMLSVGAVTGLSSAPGLHAGERQTSSHLAPAEPKVSAGPESGRASPDLQAVHGAPAQAPHEALLSPRSPTFEAHGEALGLGGRRSSSEEEEFLLSQPLLHLRRPRRAGAKREEGKSVGEEGNETRLEMTVALRGAVSLSREAHGSGKAEEGASEAGEAQRLSLEGVPHICEKRELKRDGEDNQSTCLYARQRAIIEAIRREEFGVGLQLSGAAAGSIGDTRHSDCASEGAHLSPEEREARRKERETNALVEDVLLRQRQRLTRALDRLSRGLYTADSHLQMELLQNADDNNYSELQTQSKLKANGDLDAPSAPGRPLTRLEPWLHFEITPQGLAAFNNENGFTEKDVRALCDVARSTKEKREGARKAEMGADAGAEDDGEKENVRKIGRFGLGFKSVFSISDRPHLFSQGFAFKFEASDPTGLGFVLPHWLEPPEATFYLPASSLASAIWVSGIGAAFAGTCPRARLFILPGSSALSHLALQPPGGVAQDSEGSGSSLKEPAGLDDDDFNISVASSFFHIAPSSSSSVTSSSLSSLSSSSLCSSRCSPALASRWRTVLWLPLKDALLSGVGAERWRDPREGLAARLACLCPEELLFLRQLTRVSSCLRLSDPPVLSVVEKRFVSLDSSGASEKAGAAVASEAEGRLCLPDQGKDAAYTVQRVRLISRRMPLTVEMETAQIKSEPERETAEASQASKGDTTHRVCDERREEDWILIRRKFSVLVPTQSEDDTGSAGSVRKRKKGEMEKRRTEIVLGFPLLPSGHAAAPLYGLQTPSSFEFCPTPEGLSCVSSPPSSSCASSPSSASVSAPLPALPESRPVFCYLPVRSFGLPFVLHAPFDLTASRESLVVSSFFNLQLRNALPETFLAALKFCKHSALFSLQASFLRFLPFFAAKENDFFGPAARDILRLLRRDPCLMVIDPATQTTLASFSSSSASFSVPSSSLSSPSSASQKVHGAATGAFCVDAGEDADRCGSSRDSEVLPFTWAAPTLALLPSAALCTQWEPRRRGERPQARTVDVAPSSEEGTQAGRLDQARTVSAASSLSGGWSSQEAPVWIETSESKCQGEEGEDRAGSETTPPGGGCEAENGEKSRKGSGGKPVDSGVSARCGTTPDDLQARLVSPALLKKHLNLFYVHPEMLRETGDEALRLLGVRAFSLWDAVEFLRSVVAFHVRAKGSGGCEQNNGIEASVSLKGDRETGDSGSASGASRAAAGQGGAKPAAAKPDAPGGDAQGQVEVTEHSLVGEDEVLSPPWVGRFLCFLDELVEKGDYTKAEIHFAFETLKSIPFLPTSSGLRVAAGSRSASGRSPGVAGRDLTTGASKDEGRFLSRSVAPSEDSSLPLYVLVGEDGGHVPPAFVPHPGVPSLASRVLSPGANGPSGVAAETETAPPSIPETKPTKPAWEGPHGEKENRREALVCELGEKANGEAEMRQRTRRAVENLVRILSPDVFQPFRGLVKKTGHPNSFPEKAKEEEEERALRHFRALRSLNRLGVQEAGSLQLVSARVVPLLSDPEATRTLSNSTVVSLLAFLALHLDDVRTVLRSVGSKQRSRSAKQTAEKEPERDKGRVSGRPVLPGRGVAFTESARDGPGDGDAPRGGQGRRSAVPFPTDEAGVDQERAIWKSFQVLTTTGERVSLGDWRLRLPASITASPLQRAETRESGERVNTVLVTGEQKRRALSSLLLPASHAVELSPLYLDYAPVETWTAFFSFLGLTDILRVQTVVYELAWASPPSGKQLSSRKTQKATVPHEVKTSQEKPGEETDCLLSLRLLQVEDQVFAQRDYTCTMAVRSSPTFWYSPSPSVSPRTASTVSGEKHTEAGERDRNDVELSPRSLPLHILKLLVASRTVEEWRDLLAAWNACQPATCDVNSAAGSTKKQTKHRSELGLRPDLAPGMEDEEETSDRVAEGRETEHAAQGDRRTAERVGKPRKANDAAPLFVKDFVSLDFENLCNALTHPGRSGTAPCGVSASPASCDVRPHPDAAGSDSRPSHRDSKTPEGDLRSRPQAEEERSRALVLADLVRQHWKTRIHPFLAATSLDTLTENQAYTANRSTSSPSSGFSVPEWPSTFLLQLRTRPWLPACEATTAAVATEFEEARDLEWGASEARGRGIGAGLGEASADSALLPEVGVVMDVDGETDSDSSLESNSDEEAAKGREARLQGRARKRRRGSGRSPRRHGALPVTLERPGSASLWKRPCLRSSGTTGPSPTGGGATGAPHRGKRRRSGPRSLSRSSASLSDSSLSHQSSSEDETEGKEHRKRRRSAHASHRCGPTTGKPARCAMGLAPLRWTYTGLAAPISLHVPSDRVFAVYGHLVRFLDPQCWQLWGDIRVRGEEAEEQTKAGAIRTRRTGREEQEPENEERKNEKDRGSDAKNRNLTEGNTAFHHSLSSRQDGYICGNPLACASPFPKSTASSLCSDPLSQFSLSSSLHPLAVLGVGTRPTVLGALALFHDLGRCLSCPGAAPETLVGSRGASDTRAALSGLLASSRFPRGCDSGRKPAGRIQKVVERSKAALSTRGVSRAGNHDTVAKVDASDGRESAVRGLPSMPEFVLPPLPSLSLWHARGLRCALTHSCVESNEDLSRSMTPPADSCPRFSHSSPDFSLRSLTSTDPSLPAVSPAPSPPGAAFSEQGDKGRSVESTSPSKGSSELCWPCATMLDCVARLLLFLAEAANRAMEKGPRTVSWNLTVQDQVAAAARRPCVSAESSTSVATVEAEVGSFESTALPALLRSCFQRDNGERPFLLLPLPPALLSSWRPTGDQSMPPHMSVGTWCSRISSHSPTSSCRLPHASHSPSSSSSSCSSSSLSASVFVCGDAGGCLRWVGVSDVYWIGPPGVSEACFSSSSFFVFLTRTLLSLDSARHAATQTEGETRPEGQTRETTACVSASPSASPLAVAHLPQLFGAEVERAESIQTLRHLLVDTAGMPVGPPLQDCLDALLKLAAPEDEAERGAEDASLTETSTCGECPRGRKSAEVERKRKTKTFKEAGRMMLVEEQSATSESASASWGLSDPSASLPLSTASLAPLSRVPAPTDMSMESRMTQAALLLLYFACEVFKQERGRVRVSPVSSGTSGRAANAVASCARGGVMSLSLSGAEAQRRTRETRDLSGRYRGCSSSDEEMDKTRETEREIKDRQQGSPHDCEERAGANGERAVGGDCRKDRQRREEKEATMRRLRVLLWDLPIIPTCAPAADSSQARGGNGGVSAPVFSKETAEETAVTSDESDEKERQDWRHSQHGQGLREPQEESDQAELEESVRWVAPRDGLSLVASERDAAIWKAFASLFKASSCSSCSSAASSTRGRHGDESKAKTLGKREASPDALLRRLAWLPNSLVTLEQIVEREELANICRILSSLPSGLFGVSAVSGVSSRNAGPSVQDVKVYLREEARLGVLRLHQSLSDLFPDLLALCSIPVEPSSSLSRPRAGAWPLSPSPSVWRQSRENPGVLPFRPLWVVFLREAFAARSFHAECTRQLSSSLTFLPECAAVSGETNLSSASPSPASSPDAFSPPLPLEALPLFLSPSLKRLLCCALLPAAHRYLYVRLPGLYRFLTTHKARPGRACKTDGGADAKAESVFEGQGATTAGDSEGSRPRIVERLRRLKLFGTGDLGLRFLHRGTGVASRVQGRKAFLLGLRGSIEDEDEANNEGGKSRGDCRAASDSWEHSEDEDEVAFSCQAGTASSLPLLLAMSDAEHLRWFATPAAAHGVLDPGPNRDSHGRVGLQTERPAATASPAPAGPAPLPFQLRFVALPPEFFREFSRLFSRRGEELEGLTTFLHLCYTVQLQCLLVKQLEGRSTCRSKRMHLSGHDAESLNLRSALAEELDRFLTAQGLPSLAEFQPSSEPPFPRNSDEREDSKPAVRQGARAEEGSNASETEVDYASLYSLHEEAMDFESDETLLLRDREKSATKAGPSDSFLWNDEWIREALREEDSHEYEQWRRAREGEGGNDEETDRKGTEEEESGGKKCPSVDDSCATVCDKRGKRTRNSHAGAARTVEEGENEEEAHTDDGAFYQTQRQEADPMGGDTTLERVNDANEESIVDEFFVTDLDRRTVPHIFGGLLAFGKEGMETEGTDPALSVKEHDALKQEQDKTTEAISLLDDAGAGESVRTGEDAGQSRDSLQKRALEGENGEAERRDNIGVRDTLRLGAFTAEDLELPPGLGEAAPRRQLPFSEAVSTSKTDLTGRRGEHIVFSFLSIQFKDEIKDGRCRVLWVNEDEESGTPYDILVTKYGRVGSSTPPESIYIEVKATSSQSKSFFEVSHKEWQFAQQHGDQFHIYRVLDVGSEQPRILRIVNPYRQWRENRIGICIAL</sequence>
<feature type="region of interest" description="Disordered" evidence="2">
    <location>
        <begin position="1255"/>
        <end position="1280"/>
    </location>
</feature>
<feature type="compositionally biased region" description="Acidic residues" evidence="2">
    <location>
        <begin position="1076"/>
        <end position="1088"/>
    </location>
</feature>
<feature type="compositionally biased region" description="Low complexity" evidence="2">
    <location>
        <begin position="691"/>
        <end position="703"/>
    </location>
</feature>
<evidence type="ECO:0000256" key="2">
    <source>
        <dbReference type="SAM" id="MobiDB-lite"/>
    </source>
</evidence>
<feature type="region of interest" description="Disordered" evidence="2">
    <location>
        <begin position="2081"/>
        <end position="2102"/>
    </location>
</feature>
<dbReference type="PANTHER" id="PTHR32387">
    <property type="entry name" value="WU:FJ29H11"/>
    <property type="match status" value="1"/>
</dbReference>
<feature type="compositionally biased region" description="Basic and acidic residues" evidence="2">
    <location>
        <begin position="3279"/>
        <end position="3290"/>
    </location>
</feature>
<feature type="region of interest" description="Disordered" evidence="2">
    <location>
        <begin position="3094"/>
        <end position="3132"/>
    </location>
</feature>
<feature type="compositionally biased region" description="Basic and acidic residues" evidence="2">
    <location>
        <begin position="3536"/>
        <end position="3551"/>
    </location>
</feature>
<feature type="region of interest" description="Disordered" evidence="2">
    <location>
        <begin position="604"/>
        <end position="640"/>
    </location>
</feature>
<feature type="compositionally biased region" description="Basic and acidic residues" evidence="2">
    <location>
        <begin position="3711"/>
        <end position="3733"/>
    </location>
</feature>
<feature type="compositionally biased region" description="Pro residues" evidence="2">
    <location>
        <begin position="13"/>
        <end position="29"/>
    </location>
</feature>
<feature type="region of interest" description="Disordered" evidence="2">
    <location>
        <begin position="3520"/>
        <end position="3551"/>
    </location>
</feature>
<feature type="region of interest" description="Disordered" evidence="2">
    <location>
        <begin position="729"/>
        <end position="777"/>
    </location>
</feature>
<dbReference type="InterPro" id="IPR052957">
    <property type="entry name" value="Auxin_embryo_med"/>
</dbReference>
<feature type="compositionally biased region" description="Low complexity" evidence="2">
    <location>
        <begin position="1173"/>
        <end position="1182"/>
    </location>
</feature>
<feature type="region of interest" description="Disordered" evidence="2">
    <location>
        <begin position="3454"/>
        <end position="3481"/>
    </location>
</feature>
<feature type="region of interest" description="Disordered" evidence="2">
    <location>
        <begin position="5018"/>
        <end position="5040"/>
    </location>
</feature>
<dbReference type="VEuPathDB" id="ToxoDB:TGDOM2_304720"/>
<feature type="region of interest" description="Disordered" evidence="2">
    <location>
        <begin position="3681"/>
        <end position="3733"/>
    </location>
</feature>
<feature type="compositionally biased region" description="Polar residues" evidence="2">
    <location>
        <begin position="3520"/>
        <end position="3535"/>
    </location>
</feature>
<feature type="compositionally biased region" description="Polar residues" evidence="2">
    <location>
        <begin position="4362"/>
        <end position="4371"/>
    </location>
</feature>
<feature type="compositionally biased region" description="Polar residues" evidence="2">
    <location>
        <begin position="117"/>
        <end position="133"/>
    </location>
</feature>
<feature type="region of interest" description="Disordered" evidence="2">
    <location>
        <begin position="1736"/>
        <end position="1780"/>
    </location>
</feature>
<dbReference type="Proteomes" id="UP000028837">
    <property type="component" value="Unassembled WGS sequence"/>
</dbReference>